<keyword evidence="6 9" id="KW-1133">Transmembrane helix</keyword>
<keyword evidence="11" id="KW-1185">Reference proteome</keyword>
<comment type="subcellular location">
    <subcellularLocation>
        <location evidence="1">Cell membrane</location>
        <topology evidence="1">Multi-pass membrane protein</topology>
    </subcellularLocation>
</comment>
<feature type="transmembrane region" description="Helical" evidence="9">
    <location>
        <begin position="38"/>
        <end position="56"/>
    </location>
</feature>
<reference evidence="10 11" key="1">
    <citation type="submission" date="2023-07" db="EMBL/GenBank/DDBJ databases">
        <title>Sequencing the genomes of 1000 actinobacteria strains.</title>
        <authorList>
            <person name="Klenk H.-P."/>
        </authorList>
    </citation>
    <scope>NUCLEOTIDE SEQUENCE [LARGE SCALE GENOMIC DNA]</scope>
    <source>
        <strain evidence="10 11">DSM 17163</strain>
    </source>
</reference>
<keyword evidence="3" id="KW-0813">Transport</keyword>
<evidence type="ECO:0000256" key="8">
    <source>
        <dbReference type="SAM" id="MobiDB-lite"/>
    </source>
</evidence>
<dbReference type="InterPro" id="IPR002549">
    <property type="entry name" value="AI-2E-like"/>
</dbReference>
<keyword evidence="4" id="KW-1003">Cell membrane</keyword>
<keyword evidence="7 9" id="KW-0472">Membrane</keyword>
<dbReference type="Pfam" id="PF01594">
    <property type="entry name" value="AI-2E_transport"/>
    <property type="match status" value="1"/>
</dbReference>
<feature type="transmembrane region" description="Helical" evidence="9">
    <location>
        <begin position="62"/>
        <end position="80"/>
    </location>
</feature>
<keyword evidence="5 9" id="KW-0812">Transmembrane</keyword>
<feature type="transmembrane region" description="Helical" evidence="9">
    <location>
        <begin position="172"/>
        <end position="197"/>
    </location>
</feature>
<evidence type="ECO:0000256" key="4">
    <source>
        <dbReference type="ARBA" id="ARBA00022475"/>
    </source>
</evidence>
<dbReference type="EMBL" id="JAUSQX010000001">
    <property type="protein sequence ID" value="MDP9805640.1"/>
    <property type="molecule type" value="Genomic_DNA"/>
</dbReference>
<feature type="transmembrane region" description="Helical" evidence="9">
    <location>
        <begin position="261"/>
        <end position="282"/>
    </location>
</feature>
<feature type="compositionally biased region" description="Basic and acidic residues" evidence="8">
    <location>
        <begin position="409"/>
        <end position="420"/>
    </location>
</feature>
<feature type="region of interest" description="Disordered" evidence="8">
    <location>
        <begin position="409"/>
        <end position="461"/>
    </location>
</feature>
<name>A0ABT9NE20_9ACTO</name>
<sequence>MEKVEPEGISASTYDGADTSQRLSTTRVPTGLRTAAAWSWRIIVIAIIAIALGWFLLQFSTIVIALMIALLLAVILEPVSSRLQNRWGWPPAAAAAAALIGLVLVITGLLAGAGTGIVAGVSDLTEQVVEGISTLIAVISEQFPNLRSSLDDAWGSAQETIRQNSSSILGGVASVGSTVTSFFTGLILTFFSLFFFLKDGRRLWHWLVRLAPTSQQTQINEAGIRAWVTIGNYTRTQAIVAAVDAVGIAAVAMLLKTPFSLAFPIAVVVFLFSFIPIVGAFLSGFLAVVIVLVNTQSIAMALLMLLGVIVVQQLEGNVLQPVLQGNALNMHALAIVIFVTGGSAVAGIFGALFAVPVAAAINTALLYFQGHDTYPYLDHMEDRPGGPPRNFEHYRTEYWRKFDEKVAQHLSPKERKAEGKRARKAAQLHAKEDIGLEEAKARVDSQDGDSSAADATDDSAN</sequence>
<evidence type="ECO:0000256" key="2">
    <source>
        <dbReference type="ARBA" id="ARBA00009773"/>
    </source>
</evidence>
<feature type="transmembrane region" description="Helical" evidence="9">
    <location>
        <begin position="331"/>
        <end position="361"/>
    </location>
</feature>
<evidence type="ECO:0000256" key="7">
    <source>
        <dbReference type="ARBA" id="ARBA00023136"/>
    </source>
</evidence>
<evidence type="ECO:0000313" key="11">
    <source>
        <dbReference type="Proteomes" id="UP001243212"/>
    </source>
</evidence>
<comment type="caution">
    <text evidence="10">The sequence shown here is derived from an EMBL/GenBank/DDBJ whole genome shotgun (WGS) entry which is preliminary data.</text>
</comment>
<dbReference type="RefSeq" id="WP_307681909.1">
    <property type="nucleotide sequence ID" value="NZ_JAUSQX010000001.1"/>
</dbReference>
<accession>A0ABT9NE20</accession>
<evidence type="ECO:0000256" key="3">
    <source>
        <dbReference type="ARBA" id="ARBA00022448"/>
    </source>
</evidence>
<organism evidence="10 11">
    <name type="scientific">Trueperella bonasi</name>
    <dbReference type="NCBI Taxonomy" id="312286"/>
    <lineage>
        <taxon>Bacteria</taxon>
        <taxon>Bacillati</taxon>
        <taxon>Actinomycetota</taxon>
        <taxon>Actinomycetes</taxon>
        <taxon>Actinomycetales</taxon>
        <taxon>Actinomycetaceae</taxon>
        <taxon>Trueperella</taxon>
    </lineage>
</organism>
<evidence type="ECO:0000256" key="9">
    <source>
        <dbReference type="SAM" id="Phobius"/>
    </source>
</evidence>
<feature type="transmembrane region" description="Helical" evidence="9">
    <location>
        <begin position="238"/>
        <end position="255"/>
    </location>
</feature>
<comment type="similarity">
    <text evidence="2">Belongs to the autoinducer-2 exporter (AI-2E) (TC 2.A.86) family.</text>
</comment>
<evidence type="ECO:0000313" key="10">
    <source>
        <dbReference type="EMBL" id="MDP9805640.1"/>
    </source>
</evidence>
<proteinExistence type="inferred from homology"/>
<feature type="transmembrane region" description="Helical" evidence="9">
    <location>
        <begin position="92"/>
        <end position="119"/>
    </location>
</feature>
<evidence type="ECO:0000256" key="1">
    <source>
        <dbReference type="ARBA" id="ARBA00004651"/>
    </source>
</evidence>
<protein>
    <submittedName>
        <fullName evidence="10">PurR-regulated permease PerM</fullName>
    </submittedName>
</protein>
<feature type="transmembrane region" description="Helical" evidence="9">
    <location>
        <begin position="289"/>
        <end position="311"/>
    </location>
</feature>
<feature type="compositionally biased region" description="Basic and acidic residues" evidence="8">
    <location>
        <begin position="429"/>
        <end position="445"/>
    </location>
</feature>
<gene>
    <name evidence="10" type="ORF">J2S70_000222</name>
</gene>
<dbReference type="Proteomes" id="UP001243212">
    <property type="component" value="Unassembled WGS sequence"/>
</dbReference>
<evidence type="ECO:0000256" key="5">
    <source>
        <dbReference type="ARBA" id="ARBA00022692"/>
    </source>
</evidence>
<evidence type="ECO:0000256" key="6">
    <source>
        <dbReference type="ARBA" id="ARBA00022989"/>
    </source>
</evidence>
<dbReference type="PANTHER" id="PTHR21716">
    <property type="entry name" value="TRANSMEMBRANE PROTEIN"/>
    <property type="match status" value="1"/>
</dbReference>
<dbReference type="PANTHER" id="PTHR21716:SF53">
    <property type="entry name" value="PERMEASE PERM-RELATED"/>
    <property type="match status" value="1"/>
</dbReference>